<evidence type="ECO:0000256" key="1">
    <source>
        <dbReference type="SAM" id="MobiDB-lite"/>
    </source>
</evidence>
<name>A0A9D4EM60_DREPO</name>
<protein>
    <recommendedName>
        <fullName evidence="5">Secreted protein</fullName>
    </recommendedName>
</protein>
<sequence length="95" mass="9974">MMAPDIALSFALLTTVALVTKSAAATAVVVIAVTSLPQSTVQRSIVQDQPVATPSDHPASAAQSVYTRPDSSDRGIDARGRFHGAERYSCDVIVF</sequence>
<feature type="signal peptide" evidence="2">
    <location>
        <begin position="1"/>
        <end position="24"/>
    </location>
</feature>
<dbReference type="Proteomes" id="UP000828390">
    <property type="component" value="Unassembled WGS sequence"/>
</dbReference>
<feature type="region of interest" description="Disordered" evidence="1">
    <location>
        <begin position="47"/>
        <end position="78"/>
    </location>
</feature>
<accession>A0A9D4EM60</accession>
<evidence type="ECO:0000313" key="3">
    <source>
        <dbReference type="EMBL" id="KAH3780540.1"/>
    </source>
</evidence>
<organism evidence="3 4">
    <name type="scientific">Dreissena polymorpha</name>
    <name type="common">Zebra mussel</name>
    <name type="synonym">Mytilus polymorpha</name>
    <dbReference type="NCBI Taxonomy" id="45954"/>
    <lineage>
        <taxon>Eukaryota</taxon>
        <taxon>Metazoa</taxon>
        <taxon>Spiralia</taxon>
        <taxon>Lophotrochozoa</taxon>
        <taxon>Mollusca</taxon>
        <taxon>Bivalvia</taxon>
        <taxon>Autobranchia</taxon>
        <taxon>Heteroconchia</taxon>
        <taxon>Euheterodonta</taxon>
        <taxon>Imparidentia</taxon>
        <taxon>Neoheterodontei</taxon>
        <taxon>Myida</taxon>
        <taxon>Dreissenoidea</taxon>
        <taxon>Dreissenidae</taxon>
        <taxon>Dreissena</taxon>
    </lineage>
</organism>
<reference evidence="3" key="1">
    <citation type="journal article" date="2019" name="bioRxiv">
        <title>The Genome of the Zebra Mussel, Dreissena polymorpha: A Resource for Invasive Species Research.</title>
        <authorList>
            <person name="McCartney M.A."/>
            <person name="Auch B."/>
            <person name="Kono T."/>
            <person name="Mallez S."/>
            <person name="Zhang Y."/>
            <person name="Obille A."/>
            <person name="Becker A."/>
            <person name="Abrahante J.E."/>
            <person name="Garbe J."/>
            <person name="Badalamenti J.P."/>
            <person name="Herman A."/>
            <person name="Mangelson H."/>
            <person name="Liachko I."/>
            <person name="Sullivan S."/>
            <person name="Sone E.D."/>
            <person name="Koren S."/>
            <person name="Silverstein K.A.T."/>
            <person name="Beckman K.B."/>
            <person name="Gohl D.M."/>
        </authorList>
    </citation>
    <scope>NUCLEOTIDE SEQUENCE</scope>
    <source>
        <strain evidence="3">Duluth1</strain>
        <tissue evidence="3">Whole animal</tissue>
    </source>
</reference>
<evidence type="ECO:0000313" key="4">
    <source>
        <dbReference type="Proteomes" id="UP000828390"/>
    </source>
</evidence>
<keyword evidence="2" id="KW-0732">Signal</keyword>
<comment type="caution">
    <text evidence="3">The sequence shown here is derived from an EMBL/GenBank/DDBJ whole genome shotgun (WGS) entry which is preliminary data.</text>
</comment>
<keyword evidence="4" id="KW-1185">Reference proteome</keyword>
<dbReference type="AlphaFoldDB" id="A0A9D4EM60"/>
<reference evidence="3" key="2">
    <citation type="submission" date="2020-11" db="EMBL/GenBank/DDBJ databases">
        <authorList>
            <person name="McCartney M.A."/>
            <person name="Auch B."/>
            <person name="Kono T."/>
            <person name="Mallez S."/>
            <person name="Becker A."/>
            <person name="Gohl D.M."/>
            <person name="Silverstein K.A.T."/>
            <person name="Koren S."/>
            <person name="Bechman K.B."/>
            <person name="Herman A."/>
            <person name="Abrahante J.E."/>
            <person name="Garbe J."/>
        </authorList>
    </citation>
    <scope>NUCLEOTIDE SEQUENCE</scope>
    <source>
        <strain evidence="3">Duluth1</strain>
        <tissue evidence="3">Whole animal</tissue>
    </source>
</reference>
<evidence type="ECO:0008006" key="5">
    <source>
        <dbReference type="Google" id="ProtNLM"/>
    </source>
</evidence>
<feature type="chain" id="PRO_5039008133" description="Secreted protein" evidence="2">
    <location>
        <begin position="25"/>
        <end position="95"/>
    </location>
</feature>
<evidence type="ECO:0000256" key="2">
    <source>
        <dbReference type="SAM" id="SignalP"/>
    </source>
</evidence>
<dbReference type="EMBL" id="JAIWYP010000008">
    <property type="protein sequence ID" value="KAH3780540.1"/>
    <property type="molecule type" value="Genomic_DNA"/>
</dbReference>
<proteinExistence type="predicted"/>
<gene>
    <name evidence="3" type="ORF">DPMN_158357</name>
</gene>